<dbReference type="Proteomes" id="UP000483432">
    <property type="component" value="Unassembled WGS sequence"/>
</dbReference>
<gene>
    <name evidence="1" type="ORF">GZ085_10460</name>
</gene>
<organism evidence="1 2">
    <name type="scientific">Sulfuriferula multivorans</name>
    <dbReference type="NCBI Taxonomy" id="1559896"/>
    <lineage>
        <taxon>Bacteria</taxon>
        <taxon>Pseudomonadati</taxon>
        <taxon>Pseudomonadota</taxon>
        <taxon>Betaproteobacteria</taxon>
        <taxon>Nitrosomonadales</taxon>
        <taxon>Sulfuricellaceae</taxon>
        <taxon>Sulfuriferula</taxon>
    </lineage>
</organism>
<comment type="caution">
    <text evidence="1">The sequence shown here is derived from an EMBL/GenBank/DDBJ whole genome shotgun (WGS) entry which is preliminary data.</text>
</comment>
<name>A0A7C9P8N4_9PROT</name>
<dbReference type="EMBL" id="JAAFGW010000160">
    <property type="protein sequence ID" value="NDP48790.1"/>
    <property type="molecule type" value="Genomic_DNA"/>
</dbReference>
<sequence length="137" mass="15328">MTPSSLPLLTLYFDGGCPVCTREIGFYQRRRGADRIRWINLAQCEDSDLGADLNRVAAYARLHARWPNGQLVSGAAAFAALWQALPAFNLAGRIAAQPGVVHLLEWGYRGFLKVRRLWRRENVACSIPERTTKDEAA</sequence>
<protein>
    <submittedName>
        <fullName evidence="1">DUF393 domain-containing protein</fullName>
    </submittedName>
</protein>
<dbReference type="AlphaFoldDB" id="A0A7C9P8N4"/>
<dbReference type="GO" id="GO:0015035">
    <property type="term" value="F:protein-disulfide reductase activity"/>
    <property type="evidence" value="ECO:0007669"/>
    <property type="project" value="InterPro"/>
</dbReference>
<accession>A0A7C9P8N4</accession>
<dbReference type="Pfam" id="PF04134">
    <property type="entry name" value="DCC1-like"/>
    <property type="match status" value="1"/>
</dbReference>
<dbReference type="InterPro" id="IPR007263">
    <property type="entry name" value="DCC1-like"/>
</dbReference>
<proteinExistence type="predicted"/>
<evidence type="ECO:0000313" key="1">
    <source>
        <dbReference type="EMBL" id="NDP48790.1"/>
    </source>
</evidence>
<evidence type="ECO:0000313" key="2">
    <source>
        <dbReference type="Proteomes" id="UP000483432"/>
    </source>
</evidence>
<reference evidence="1 2" key="1">
    <citation type="submission" date="2019-09" db="EMBL/GenBank/DDBJ databases">
        <title>H2 Metabolism Revealed by Metagenomic Analysis in Subglacial Sediment of East Antarctica.</title>
        <authorList>
            <person name="Yang Z."/>
            <person name="Zhang Y."/>
            <person name="Lv Y."/>
            <person name="Yan W."/>
            <person name="Xiao X."/>
            <person name="Sun B."/>
            <person name="Ma H."/>
        </authorList>
    </citation>
    <scope>NUCLEOTIDE SEQUENCE [LARGE SCALE GENOMIC DNA]</scope>
    <source>
        <strain evidence="1">Bin2_2</strain>
    </source>
</reference>